<proteinExistence type="predicted"/>
<keyword evidence="1" id="KW-0732">Signal</keyword>
<evidence type="ECO:0000313" key="3">
    <source>
        <dbReference type="Proteomes" id="UP000076871"/>
    </source>
</evidence>
<accession>A0A165ENP0</accession>
<dbReference type="GeneID" id="63830831"/>
<reference evidence="2 3" key="1">
    <citation type="journal article" date="2016" name="Mol. Biol. Evol.">
        <title>Comparative Genomics of Early-Diverging Mushroom-Forming Fungi Provides Insights into the Origins of Lignocellulose Decay Capabilities.</title>
        <authorList>
            <person name="Nagy L.G."/>
            <person name="Riley R."/>
            <person name="Tritt A."/>
            <person name="Adam C."/>
            <person name="Daum C."/>
            <person name="Floudas D."/>
            <person name="Sun H."/>
            <person name="Yadav J.S."/>
            <person name="Pangilinan J."/>
            <person name="Larsson K.H."/>
            <person name="Matsuura K."/>
            <person name="Barry K."/>
            <person name="Labutti K."/>
            <person name="Kuo R."/>
            <person name="Ohm R.A."/>
            <person name="Bhattacharya S.S."/>
            <person name="Shirouzu T."/>
            <person name="Yoshinaga Y."/>
            <person name="Martin F.M."/>
            <person name="Grigoriev I.V."/>
            <person name="Hibbett D.S."/>
        </authorList>
    </citation>
    <scope>NUCLEOTIDE SEQUENCE [LARGE SCALE GENOMIC DNA]</scope>
    <source>
        <strain evidence="2 3">93-53</strain>
    </source>
</reference>
<dbReference type="RefSeq" id="XP_040765181.1">
    <property type="nucleotide sequence ID" value="XM_040913803.1"/>
</dbReference>
<feature type="chain" id="PRO_5007857326" description="Secreted protein" evidence="1">
    <location>
        <begin position="23"/>
        <end position="122"/>
    </location>
</feature>
<dbReference type="InParanoid" id="A0A165ENP0"/>
<dbReference type="AlphaFoldDB" id="A0A165ENP0"/>
<evidence type="ECO:0000256" key="1">
    <source>
        <dbReference type="SAM" id="SignalP"/>
    </source>
</evidence>
<evidence type="ECO:0008006" key="4">
    <source>
        <dbReference type="Google" id="ProtNLM"/>
    </source>
</evidence>
<protein>
    <recommendedName>
        <fullName evidence="4">Secreted protein</fullName>
    </recommendedName>
</protein>
<sequence length="122" mass="13292">MPCLSPRPLLFFGLALSSSALSAHHINGCNALHHHPIAAHMLTAEPEPIAQLESVVVKSKHKRNLNKRCAVSGNVPLAASQPFHRTLSAPVADPTGVRLSVLRISWASSCLEVPRAWRKHFQ</sequence>
<organism evidence="2 3">
    <name type="scientific">Laetiporus sulphureus 93-53</name>
    <dbReference type="NCBI Taxonomy" id="1314785"/>
    <lineage>
        <taxon>Eukaryota</taxon>
        <taxon>Fungi</taxon>
        <taxon>Dikarya</taxon>
        <taxon>Basidiomycota</taxon>
        <taxon>Agaricomycotina</taxon>
        <taxon>Agaricomycetes</taxon>
        <taxon>Polyporales</taxon>
        <taxon>Laetiporus</taxon>
    </lineage>
</organism>
<gene>
    <name evidence="2" type="ORF">LAESUDRAFT_772746</name>
</gene>
<feature type="signal peptide" evidence="1">
    <location>
        <begin position="1"/>
        <end position="22"/>
    </location>
</feature>
<keyword evidence="3" id="KW-1185">Reference proteome</keyword>
<dbReference type="Proteomes" id="UP000076871">
    <property type="component" value="Unassembled WGS sequence"/>
</dbReference>
<dbReference type="EMBL" id="KV427619">
    <property type="protein sequence ID" value="KZT07441.1"/>
    <property type="molecule type" value="Genomic_DNA"/>
</dbReference>
<evidence type="ECO:0000313" key="2">
    <source>
        <dbReference type="EMBL" id="KZT07441.1"/>
    </source>
</evidence>
<name>A0A165ENP0_9APHY</name>